<dbReference type="STRING" id="10195.A0A3M7R6E4"/>
<dbReference type="OrthoDB" id="5583482at2759"/>
<feature type="coiled-coil region" evidence="1">
    <location>
        <begin position="670"/>
        <end position="697"/>
    </location>
</feature>
<keyword evidence="1" id="KW-0175">Coiled coil</keyword>
<dbReference type="EMBL" id="REGN01004093">
    <property type="protein sequence ID" value="RNA19147.1"/>
    <property type="molecule type" value="Genomic_DNA"/>
</dbReference>
<feature type="region of interest" description="Disordered" evidence="2">
    <location>
        <begin position="478"/>
        <end position="520"/>
    </location>
</feature>
<evidence type="ECO:0000313" key="4">
    <source>
        <dbReference type="Proteomes" id="UP000276133"/>
    </source>
</evidence>
<dbReference type="GO" id="GO:0031267">
    <property type="term" value="F:small GTPase binding"/>
    <property type="evidence" value="ECO:0007669"/>
    <property type="project" value="TreeGrafter"/>
</dbReference>
<evidence type="ECO:0000256" key="2">
    <source>
        <dbReference type="SAM" id="MobiDB-lite"/>
    </source>
</evidence>
<evidence type="ECO:0000256" key="1">
    <source>
        <dbReference type="SAM" id="Coils"/>
    </source>
</evidence>
<keyword evidence="4" id="KW-1185">Reference proteome</keyword>
<name>A0A3M7R6E4_BRAPC</name>
<dbReference type="InterPro" id="IPR038830">
    <property type="entry name" value="CCDC186"/>
</dbReference>
<organism evidence="3 4">
    <name type="scientific">Brachionus plicatilis</name>
    <name type="common">Marine rotifer</name>
    <name type="synonym">Brachionus muelleri</name>
    <dbReference type="NCBI Taxonomy" id="10195"/>
    <lineage>
        <taxon>Eukaryota</taxon>
        <taxon>Metazoa</taxon>
        <taxon>Spiralia</taxon>
        <taxon>Gnathifera</taxon>
        <taxon>Rotifera</taxon>
        <taxon>Eurotatoria</taxon>
        <taxon>Monogononta</taxon>
        <taxon>Pseudotrocha</taxon>
        <taxon>Ploima</taxon>
        <taxon>Brachionidae</taxon>
        <taxon>Brachionus</taxon>
    </lineage>
</organism>
<protein>
    <submittedName>
        <fullName evidence="3">Coiled-coil domain-containing protein</fullName>
    </submittedName>
</protein>
<feature type="coiled-coil region" evidence="1">
    <location>
        <begin position="44"/>
        <end position="283"/>
    </location>
</feature>
<dbReference type="Proteomes" id="UP000276133">
    <property type="component" value="Unassembled WGS sequence"/>
</dbReference>
<accession>A0A3M7R6E4</accession>
<reference evidence="3 4" key="1">
    <citation type="journal article" date="2018" name="Sci. Rep.">
        <title>Genomic signatures of local adaptation to the degree of environmental predictability in rotifers.</title>
        <authorList>
            <person name="Franch-Gras L."/>
            <person name="Hahn C."/>
            <person name="Garcia-Roger E.M."/>
            <person name="Carmona M.J."/>
            <person name="Serra M."/>
            <person name="Gomez A."/>
        </authorList>
    </citation>
    <scope>NUCLEOTIDE SEQUENCE [LARGE SCALE GENOMIC DNA]</scope>
    <source>
        <strain evidence="3">HYR1</strain>
    </source>
</reference>
<sequence length="699" mass="79908">MSQTQESNELCSLNALDLAHQTNDATDNQLIKSPSLTSCSSNRSNEYEAEINRLRDLVRQKESDNAQLESRVTEIEHQSRLEVEKLNASLNQKLEESLKKIVAESQKDKNSMVMKYVEVERKCIEVTKSMQIQQSKMNDALKEKQRLMDKISKNKADYDKMCKDNEAKLKDLVEKKKEIERLKEKIVLNDAKESASVIKLKMEVDAHAQTKAWVEQLQVQIKKLEEKSSNLGDSETQTVTDIGDSFRSISPVNSEGEILKKELNLLKSQVKEMFEERAVLKEKVKQLHIDKNQVDNLLGHARDKAREHQNMNSNLLSENLHLKSQLELWQKEIGCKKELEHQVILYKSELNDLEQEMVLNKAKQSELLEFTARITEKNTQLQYENTLVNGKLEAIKQDLDKTKSDLGASNELIKNEAEKMRQELVTIQNQYSSMVKKFEEANKEAEDLRIKLGDVQDENLSLKKKHAANIKDLTRQLQAFQKKQNSTSSTPIPENQTTSQNCSSAQKISRTSSINSLNYPDEETRSIDSNFYNSSSLTPPSASFNNEVICGPTANTEDVYIVDVDKQKIIDKIVKLQKTLAKRNEKIDFLQEHVDQLTSDLKKKSKIIQAYAMTGDDIGAFTSEQHDTVKRELARKTSNLIGSDGHMNIELCLEINKKLQALLEDTLIKNLTLKENLETLGREIASLSKENRELKVRLT</sequence>
<dbReference type="GO" id="GO:0005802">
    <property type="term" value="C:trans-Golgi network"/>
    <property type="evidence" value="ECO:0007669"/>
    <property type="project" value="TreeGrafter"/>
</dbReference>
<dbReference type="PANTHER" id="PTHR18911:SF5">
    <property type="entry name" value="COILED-COIL DOMAIN-CONTAINING PROTEIN 186"/>
    <property type="match status" value="1"/>
</dbReference>
<gene>
    <name evidence="3" type="ORF">BpHYR1_040978</name>
</gene>
<evidence type="ECO:0000313" key="3">
    <source>
        <dbReference type="EMBL" id="RNA19147.1"/>
    </source>
</evidence>
<dbReference type="GO" id="GO:0099518">
    <property type="term" value="P:vesicle cytoskeletal trafficking"/>
    <property type="evidence" value="ECO:0007669"/>
    <property type="project" value="TreeGrafter"/>
</dbReference>
<feature type="compositionally biased region" description="Polar residues" evidence="2">
    <location>
        <begin position="478"/>
        <end position="518"/>
    </location>
</feature>
<feature type="coiled-coil region" evidence="1">
    <location>
        <begin position="573"/>
        <end position="600"/>
    </location>
</feature>
<comment type="caution">
    <text evidence="3">The sequence shown here is derived from an EMBL/GenBank/DDBJ whole genome shotgun (WGS) entry which is preliminary data.</text>
</comment>
<dbReference type="PANTHER" id="PTHR18911">
    <property type="entry name" value="CTCL TUMOR ANTIGEN HD-CL-01"/>
    <property type="match status" value="1"/>
</dbReference>
<dbReference type="AlphaFoldDB" id="A0A3M7R6E4"/>
<proteinExistence type="predicted"/>